<evidence type="ECO:0000256" key="6">
    <source>
        <dbReference type="ARBA" id="ARBA00022989"/>
    </source>
</evidence>
<keyword evidence="14" id="KW-1185">Reference proteome</keyword>
<comment type="subcellular location">
    <subcellularLocation>
        <location evidence="1">Membrane</location>
        <topology evidence="1">Multi-pass membrane protein</topology>
    </subcellularLocation>
</comment>
<dbReference type="STRING" id="105231.A0A1Y1IS34"/>
<sequence length="567" mass="61211">MAPAVEEAPDQRQPLLPDDREEDSERVAIAVLSRPTSPRLCGADGTCGLSTLEKGPSDIAEREKARRKLISAIGLCFIFMIVEVIGGFLSNSLAIMTDAAHLLSDIAGFAISLFAIWMAGWEATPKHSFGYHRMEILGAFLSVQLIWSITGIIVYEAVVRLLNKEAHVDGRLMFFTAAFGVCVNVIMMSVFEHGHAGHSHAHGESHGHSHGGGGHGHSHLGGGHGHSHGGGAHGHSHGGGGHEHSHRGGGDGHSHGDAGGRENQKEKGREKKHGEAIHGPIRKGGESVVVTIEKGIRVAGGKKVGSGAHEHGEKGHRHDELSHEEHAHIEGGAKRIGHANGAQESSSASGRRNEEGTGPRNRAENETGIENGNGHGSGSELEYETRLPIEELLNLEPHPSDGRGLVRRLSSHTNVKPSENINIRGAYLHVLGDLVQSVGVMLAGLVIWFFPEWQIVDLVCTLLFSVLVLATTVNILRDILEVLLESTPRAINAEELEERLMRVQSVVDVHDLHIWQITMGKTLLACHLRIDVDADSEDVLLEVTELCERKYGIEHVTIQVEKAWGPV</sequence>
<feature type="compositionally biased region" description="Basic and acidic residues" evidence="9">
    <location>
        <begin position="308"/>
        <end position="325"/>
    </location>
</feature>
<evidence type="ECO:0000256" key="2">
    <source>
        <dbReference type="ARBA" id="ARBA00008873"/>
    </source>
</evidence>
<feature type="transmembrane region" description="Helical" evidence="10">
    <location>
        <begin position="102"/>
        <end position="124"/>
    </location>
</feature>
<evidence type="ECO:0000313" key="14">
    <source>
        <dbReference type="Proteomes" id="UP000054558"/>
    </source>
</evidence>
<dbReference type="SUPFAM" id="SSF160240">
    <property type="entry name" value="Cation efflux protein cytoplasmic domain-like"/>
    <property type="match status" value="1"/>
</dbReference>
<feature type="transmembrane region" description="Helical" evidence="10">
    <location>
        <begin position="455"/>
        <end position="476"/>
    </location>
</feature>
<feature type="region of interest" description="Disordered" evidence="9">
    <location>
        <begin position="196"/>
        <end position="288"/>
    </location>
</feature>
<evidence type="ECO:0000256" key="1">
    <source>
        <dbReference type="ARBA" id="ARBA00004141"/>
    </source>
</evidence>
<evidence type="ECO:0000259" key="12">
    <source>
        <dbReference type="Pfam" id="PF16916"/>
    </source>
</evidence>
<feature type="domain" description="Cation efflux protein transmembrane" evidence="11">
    <location>
        <begin position="70"/>
        <end position="197"/>
    </location>
</feature>
<feature type="compositionally biased region" description="Gly residues" evidence="9">
    <location>
        <begin position="210"/>
        <end position="239"/>
    </location>
</feature>
<dbReference type="InterPro" id="IPR002524">
    <property type="entry name" value="Cation_efflux"/>
</dbReference>
<name>A0A1Y1IS34_KLENI</name>
<feature type="transmembrane region" description="Helical" evidence="10">
    <location>
        <begin position="136"/>
        <end position="158"/>
    </location>
</feature>
<feature type="region of interest" description="Disordered" evidence="9">
    <location>
        <begin position="300"/>
        <end position="325"/>
    </location>
</feature>
<feature type="compositionally biased region" description="Basic and acidic residues" evidence="9">
    <location>
        <begin position="351"/>
        <end position="365"/>
    </location>
</feature>
<accession>A0A1Y1IS34</accession>
<dbReference type="Gene3D" id="1.20.1510.10">
    <property type="entry name" value="Cation efflux protein transmembrane domain"/>
    <property type="match status" value="2"/>
</dbReference>
<protein>
    <submittedName>
        <fullName evidence="13">Zn2+ transporter</fullName>
    </submittedName>
</protein>
<keyword evidence="7" id="KW-0406">Ion transport</keyword>
<dbReference type="NCBIfam" id="TIGR01297">
    <property type="entry name" value="CDF"/>
    <property type="match status" value="2"/>
</dbReference>
<evidence type="ECO:0000256" key="3">
    <source>
        <dbReference type="ARBA" id="ARBA00022448"/>
    </source>
</evidence>
<feature type="transmembrane region" description="Helical" evidence="10">
    <location>
        <begin position="426"/>
        <end position="449"/>
    </location>
</feature>
<dbReference type="InterPro" id="IPR058533">
    <property type="entry name" value="Cation_efflux_TM"/>
</dbReference>
<keyword evidence="5" id="KW-0864">Zinc transport</keyword>
<dbReference type="Pfam" id="PF01545">
    <property type="entry name" value="Cation_efflux"/>
    <property type="match status" value="2"/>
</dbReference>
<dbReference type="InterPro" id="IPR050681">
    <property type="entry name" value="CDF/SLC30A"/>
</dbReference>
<feature type="domain" description="Cation efflux protein cytoplasmic" evidence="12">
    <location>
        <begin position="489"/>
        <end position="562"/>
    </location>
</feature>
<feature type="domain" description="Cation efflux protein transmembrane" evidence="11">
    <location>
        <begin position="413"/>
        <end position="484"/>
    </location>
</feature>
<feature type="transmembrane region" description="Helical" evidence="10">
    <location>
        <begin position="170"/>
        <end position="191"/>
    </location>
</feature>
<evidence type="ECO:0000256" key="4">
    <source>
        <dbReference type="ARBA" id="ARBA00022692"/>
    </source>
</evidence>
<evidence type="ECO:0000256" key="9">
    <source>
        <dbReference type="SAM" id="MobiDB-lite"/>
    </source>
</evidence>
<evidence type="ECO:0000256" key="5">
    <source>
        <dbReference type="ARBA" id="ARBA00022906"/>
    </source>
</evidence>
<dbReference type="InterPro" id="IPR027470">
    <property type="entry name" value="Cation_efflux_CTD"/>
</dbReference>
<dbReference type="Pfam" id="PF16916">
    <property type="entry name" value="ZT_dimer"/>
    <property type="match status" value="1"/>
</dbReference>
<evidence type="ECO:0000256" key="10">
    <source>
        <dbReference type="SAM" id="Phobius"/>
    </source>
</evidence>
<evidence type="ECO:0000259" key="11">
    <source>
        <dbReference type="Pfam" id="PF01545"/>
    </source>
</evidence>
<dbReference type="SUPFAM" id="SSF161111">
    <property type="entry name" value="Cation efflux protein transmembrane domain-like"/>
    <property type="match status" value="1"/>
</dbReference>
<feature type="compositionally biased region" description="Basic and acidic residues" evidence="9">
    <location>
        <begin position="240"/>
        <end position="276"/>
    </location>
</feature>
<proteinExistence type="inferred from homology"/>
<dbReference type="InterPro" id="IPR036837">
    <property type="entry name" value="Cation_efflux_CTD_sf"/>
</dbReference>
<dbReference type="InterPro" id="IPR027469">
    <property type="entry name" value="Cation_efflux_TMD_sf"/>
</dbReference>
<evidence type="ECO:0000256" key="7">
    <source>
        <dbReference type="ARBA" id="ARBA00023065"/>
    </source>
</evidence>
<dbReference type="Proteomes" id="UP000054558">
    <property type="component" value="Unassembled WGS sequence"/>
</dbReference>
<keyword evidence="8 10" id="KW-0472">Membrane</keyword>
<keyword evidence="4 10" id="KW-0812">Transmembrane</keyword>
<dbReference type="OrthoDB" id="9944568at2759"/>
<feature type="region of interest" description="Disordered" evidence="9">
    <location>
        <begin position="1"/>
        <end position="23"/>
    </location>
</feature>
<evidence type="ECO:0000256" key="8">
    <source>
        <dbReference type="ARBA" id="ARBA00023136"/>
    </source>
</evidence>
<dbReference type="OMA" id="GHEKMLH"/>
<dbReference type="GO" id="GO:0071577">
    <property type="term" value="P:zinc ion transmembrane transport"/>
    <property type="evidence" value="ECO:0000318"/>
    <property type="project" value="GO_Central"/>
</dbReference>
<dbReference type="EMBL" id="DF237753">
    <property type="protein sequence ID" value="GAQ91546.1"/>
    <property type="molecule type" value="Genomic_DNA"/>
</dbReference>
<feature type="region of interest" description="Disordered" evidence="9">
    <location>
        <begin position="337"/>
        <end position="381"/>
    </location>
</feature>
<feature type="transmembrane region" description="Helical" evidence="10">
    <location>
        <begin position="69"/>
        <end position="90"/>
    </location>
</feature>
<keyword evidence="3" id="KW-0813">Transport</keyword>
<dbReference type="PANTHER" id="PTHR11562">
    <property type="entry name" value="CATION EFFLUX PROTEIN/ ZINC TRANSPORTER"/>
    <property type="match status" value="1"/>
</dbReference>
<evidence type="ECO:0000313" key="13">
    <source>
        <dbReference type="EMBL" id="GAQ91546.1"/>
    </source>
</evidence>
<gene>
    <name evidence="13" type="ORF">KFL_008040020</name>
</gene>
<dbReference type="PANTHER" id="PTHR11562:SF17">
    <property type="entry name" value="RE54080P-RELATED"/>
    <property type="match status" value="1"/>
</dbReference>
<keyword evidence="5" id="KW-0862">Zinc</keyword>
<keyword evidence="6 10" id="KW-1133">Transmembrane helix</keyword>
<reference evidence="13 14" key="1">
    <citation type="journal article" date="2014" name="Nat. Commun.">
        <title>Klebsormidium flaccidum genome reveals primary factors for plant terrestrial adaptation.</title>
        <authorList>
            <person name="Hori K."/>
            <person name="Maruyama F."/>
            <person name="Fujisawa T."/>
            <person name="Togashi T."/>
            <person name="Yamamoto N."/>
            <person name="Seo M."/>
            <person name="Sato S."/>
            <person name="Yamada T."/>
            <person name="Mori H."/>
            <person name="Tajima N."/>
            <person name="Moriyama T."/>
            <person name="Ikeuchi M."/>
            <person name="Watanabe M."/>
            <person name="Wada H."/>
            <person name="Kobayashi K."/>
            <person name="Saito M."/>
            <person name="Masuda T."/>
            <person name="Sasaki-Sekimoto Y."/>
            <person name="Mashiguchi K."/>
            <person name="Awai K."/>
            <person name="Shimojima M."/>
            <person name="Masuda S."/>
            <person name="Iwai M."/>
            <person name="Nobusawa T."/>
            <person name="Narise T."/>
            <person name="Kondo S."/>
            <person name="Saito H."/>
            <person name="Sato R."/>
            <person name="Murakawa M."/>
            <person name="Ihara Y."/>
            <person name="Oshima-Yamada Y."/>
            <person name="Ohtaka K."/>
            <person name="Satoh M."/>
            <person name="Sonobe K."/>
            <person name="Ishii M."/>
            <person name="Ohtani R."/>
            <person name="Kanamori-Sato M."/>
            <person name="Honoki R."/>
            <person name="Miyazaki D."/>
            <person name="Mochizuki H."/>
            <person name="Umetsu J."/>
            <person name="Higashi K."/>
            <person name="Shibata D."/>
            <person name="Kamiya Y."/>
            <person name="Sato N."/>
            <person name="Nakamura Y."/>
            <person name="Tabata S."/>
            <person name="Ida S."/>
            <person name="Kurokawa K."/>
            <person name="Ohta H."/>
        </authorList>
    </citation>
    <scope>NUCLEOTIDE SEQUENCE [LARGE SCALE GENOMIC DNA]</scope>
    <source>
        <strain evidence="13 14">NIES-2285</strain>
    </source>
</reference>
<comment type="similarity">
    <text evidence="2">Belongs to the cation diffusion facilitator (CDF) transporter (TC 2.A.4) family. SLC30A subfamily.</text>
</comment>
<dbReference type="AlphaFoldDB" id="A0A1Y1IS34"/>
<dbReference type="GO" id="GO:0005886">
    <property type="term" value="C:plasma membrane"/>
    <property type="evidence" value="ECO:0000318"/>
    <property type="project" value="GO_Central"/>
</dbReference>
<dbReference type="GO" id="GO:0005385">
    <property type="term" value="F:zinc ion transmembrane transporter activity"/>
    <property type="evidence" value="ECO:0000318"/>
    <property type="project" value="GO_Central"/>
</dbReference>
<organism evidence="13 14">
    <name type="scientific">Klebsormidium nitens</name>
    <name type="common">Green alga</name>
    <name type="synonym">Ulothrix nitens</name>
    <dbReference type="NCBI Taxonomy" id="105231"/>
    <lineage>
        <taxon>Eukaryota</taxon>
        <taxon>Viridiplantae</taxon>
        <taxon>Streptophyta</taxon>
        <taxon>Klebsormidiophyceae</taxon>
        <taxon>Klebsormidiales</taxon>
        <taxon>Klebsormidiaceae</taxon>
        <taxon>Klebsormidium</taxon>
    </lineage>
</organism>